<dbReference type="SMART" id="SM00181">
    <property type="entry name" value="EGF"/>
    <property type="match status" value="6"/>
</dbReference>
<reference evidence="4" key="1">
    <citation type="submission" date="2022-11" db="EMBL/GenBank/DDBJ databases">
        <title>Centuries of genome instability and evolution in soft-shell clam transmissible cancer (bioRxiv).</title>
        <authorList>
            <person name="Hart S.F.M."/>
            <person name="Yonemitsu M.A."/>
            <person name="Giersch R.M."/>
            <person name="Beal B.F."/>
            <person name="Arriagada G."/>
            <person name="Davis B.W."/>
            <person name="Ostrander E.A."/>
            <person name="Goff S.P."/>
            <person name="Metzger M.J."/>
        </authorList>
    </citation>
    <scope>NUCLEOTIDE SEQUENCE</scope>
    <source>
        <strain evidence="4">MELC-2E11</strain>
        <tissue evidence="4">Siphon/mantle</tissue>
    </source>
</reference>
<keyword evidence="1" id="KW-0472">Membrane</keyword>
<protein>
    <recommendedName>
        <fullName evidence="3">Laminin EGF-like domain-containing protein</fullName>
    </recommendedName>
</protein>
<keyword evidence="1" id="KW-1133">Transmembrane helix</keyword>
<evidence type="ECO:0000313" key="5">
    <source>
        <dbReference type="Proteomes" id="UP001164746"/>
    </source>
</evidence>
<evidence type="ECO:0000256" key="2">
    <source>
        <dbReference type="SAM" id="SignalP"/>
    </source>
</evidence>
<feature type="transmembrane region" description="Helical" evidence="1">
    <location>
        <begin position="316"/>
        <end position="340"/>
    </location>
</feature>
<keyword evidence="1" id="KW-0812">Transmembrane</keyword>
<evidence type="ECO:0000313" key="4">
    <source>
        <dbReference type="EMBL" id="WAR17877.1"/>
    </source>
</evidence>
<name>A0ABY7FA34_MYAAR</name>
<keyword evidence="2" id="KW-0732">Signal</keyword>
<feature type="chain" id="PRO_5045897613" description="Laminin EGF-like domain-containing protein" evidence="2">
    <location>
        <begin position="20"/>
        <end position="343"/>
    </location>
</feature>
<dbReference type="InterPro" id="IPR002049">
    <property type="entry name" value="LE_dom"/>
</dbReference>
<feature type="domain" description="Laminin EGF-like" evidence="3">
    <location>
        <begin position="140"/>
        <end position="174"/>
    </location>
</feature>
<gene>
    <name evidence="4" type="ORF">MAR_032471</name>
</gene>
<evidence type="ECO:0000256" key="1">
    <source>
        <dbReference type="SAM" id="Phobius"/>
    </source>
</evidence>
<evidence type="ECO:0000259" key="3">
    <source>
        <dbReference type="PROSITE" id="PS01248"/>
    </source>
</evidence>
<organism evidence="4 5">
    <name type="scientific">Mya arenaria</name>
    <name type="common">Soft-shell clam</name>
    <dbReference type="NCBI Taxonomy" id="6604"/>
    <lineage>
        <taxon>Eukaryota</taxon>
        <taxon>Metazoa</taxon>
        <taxon>Spiralia</taxon>
        <taxon>Lophotrochozoa</taxon>
        <taxon>Mollusca</taxon>
        <taxon>Bivalvia</taxon>
        <taxon>Autobranchia</taxon>
        <taxon>Heteroconchia</taxon>
        <taxon>Euheterodonta</taxon>
        <taxon>Imparidentia</taxon>
        <taxon>Neoheterodontei</taxon>
        <taxon>Myida</taxon>
        <taxon>Myoidea</taxon>
        <taxon>Myidae</taxon>
        <taxon>Mya</taxon>
    </lineage>
</organism>
<dbReference type="InterPro" id="IPR000742">
    <property type="entry name" value="EGF"/>
</dbReference>
<dbReference type="Proteomes" id="UP001164746">
    <property type="component" value="Chromosome 10"/>
</dbReference>
<dbReference type="EMBL" id="CP111021">
    <property type="protein sequence ID" value="WAR17877.1"/>
    <property type="molecule type" value="Genomic_DNA"/>
</dbReference>
<keyword evidence="5" id="KW-1185">Reference proteome</keyword>
<sequence>MIGAIAFGVMFGLLFSGQGDTCQPGYFKSLFNGCKPCKPPGCTCTLTTSCDACLEDATNCEYCKPGFFGHICEHNCSENCYNCSQSGQCLTCFPGHTHPRETCVCTQSKCATSDNCDKCVSDEYFPDNGSCCPCSLLHNCKSCEVSSNGTKCVACKEGYYPNEYGDCFNCSVTCVEGQCDSVSGKCKKGCTDGYFGKRCKQRCQDSCHTCNRYNGECLECASNLKYGPNCTKHCSKKCGGKVCDIRGICTKGCSENYFGEMCENECDKHCIQSGTGSSCSSAIGQCLHGCTAGYIAAVCPNVPQDSPEKSRKSVSLGAIIGLGIGVPVLAVIAVVIFVFVKKR</sequence>
<feature type="signal peptide" evidence="2">
    <location>
        <begin position="1"/>
        <end position="19"/>
    </location>
</feature>
<proteinExistence type="predicted"/>
<accession>A0ABY7FA34</accession>
<dbReference type="PROSITE" id="PS01248">
    <property type="entry name" value="EGF_LAM_1"/>
    <property type="match status" value="1"/>
</dbReference>